<dbReference type="Pfam" id="PF01155">
    <property type="entry name" value="HypA"/>
    <property type="match status" value="1"/>
</dbReference>
<dbReference type="Gene3D" id="3.30.2320.80">
    <property type="match status" value="1"/>
</dbReference>
<dbReference type="RefSeq" id="WP_249773380.1">
    <property type="nucleotide sequence ID" value="NZ_CP097332.1"/>
</dbReference>
<keyword evidence="2 5" id="KW-0533">Nickel</keyword>
<sequence>MHELAIAESVLSTIIDRVGERRVHSVRLEIGQLSGVSAEALRFCFELASVGTGLEQAQLEILEPPGRGRCRTCREEFTVQDHILLCSCGSSDVTLMTGDELRVLSVEVIR</sequence>
<dbReference type="PANTHER" id="PTHR34535">
    <property type="entry name" value="HYDROGENASE MATURATION FACTOR HYPA"/>
    <property type="match status" value="1"/>
</dbReference>
<dbReference type="EMBL" id="CP097332">
    <property type="protein sequence ID" value="UQX89484.1"/>
    <property type="molecule type" value="Genomic_DNA"/>
</dbReference>
<feature type="binding site" evidence="5">
    <location>
        <position position="2"/>
    </location>
    <ligand>
        <name>Ni(2+)</name>
        <dbReference type="ChEBI" id="CHEBI:49786"/>
    </ligand>
</feature>
<dbReference type="InterPro" id="IPR020538">
    <property type="entry name" value="Hydgase_Ni_incorp_HypA/HybF_CS"/>
</dbReference>
<dbReference type="InterPro" id="IPR000688">
    <property type="entry name" value="HypA/HybF"/>
</dbReference>
<dbReference type="PANTHER" id="PTHR34535:SF3">
    <property type="entry name" value="HYDROGENASE MATURATION FACTOR HYPA"/>
    <property type="match status" value="1"/>
</dbReference>
<dbReference type="Proteomes" id="UP001056336">
    <property type="component" value="Chromosome"/>
</dbReference>
<feature type="binding site" evidence="5">
    <location>
        <position position="73"/>
    </location>
    <ligand>
        <name>Zn(2+)</name>
        <dbReference type="ChEBI" id="CHEBI:29105"/>
    </ligand>
</feature>
<feature type="binding site" evidence="5">
    <location>
        <position position="86"/>
    </location>
    <ligand>
        <name>Zn(2+)</name>
        <dbReference type="ChEBI" id="CHEBI:29105"/>
    </ligand>
</feature>
<evidence type="ECO:0000256" key="5">
    <source>
        <dbReference type="HAMAP-Rule" id="MF_00213"/>
    </source>
</evidence>
<dbReference type="PIRSF" id="PIRSF004761">
    <property type="entry name" value="Hydrgn_mat_HypA"/>
    <property type="match status" value="1"/>
</dbReference>
<organism evidence="6 7">
    <name type="scientific">Jatrophihabitans telluris</name>
    <dbReference type="NCBI Taxonomy" id="2038343"/>
    <lineage>
        <taxon>Bacteria</taxon>
        <taxon>Bacillati</taxon>
        <taxon>Actinomycetota</taxon>
        <taxon>Actinomycetes</taxon>
        <taxon>Jatrophihabitantales</taxon>
        <taxon>Jatrophihabitantaceae</taxon>
        <taxon>Jatrophihabitans</taxon>
    </lineage>
</organism>
<evidence type="ECO:0000313" key="6">
    <source>
        <dbReference type="EMBL" id="UQX89484.1"/>
    </source>
</evidence>
<evidence type="ECO:0000256" key="1">
    <source>
        <dbReference type="ARBA" id="ARBA00010748"/>
    </source>
</evidence>
<evidence type="ECO:0000313" key="7">
    <source>
        <dbReference type="Proteomes" id="UP001056336"/>
    </source>
</evidence>
<proteinExistence type="inferred from homology"/>
<accession>A0ABY4R380</accession>
<evidence type="ECO:0000256" key="4">
    <source>
        <dbReference type="ARBA" id="ARBA00022833"/>
    </source>
</evidence>
<reference evidence="6" key="1">
    <citation type="journal article" date="2018" name="Int. J. Syst. Evol. Microbiol.">
        <title>Jatrophihabitans telluris sp. nov., isolated from sediment soil of lava forest wetlands and the emended description of the genus Jatrophihabitans.</title>
        <authorList>
            <person name="Lee K.C."/>
            <person name="Suh M.K."/>
            <person name="Eom M.K."/>
            <person name="Kim K.K."/>
            <person name="Kim J.S."/>
            <person name="Kim D.S."/>
            <person name="Ko S.H."/>
            <person name="Shin Y.K."/>
            <person name="Lee J.S."/>
        </authorList>
    </citation>
    <scope>NUCLEOTIDE SEQUENCE</scope>
    <source>
        <strain evidence="6">N237</strain>
    </source>
</reference>
<protein>
    <recommendedName>
        <fullName evidence="5">Hydrogenase maturation factor HypA</fullName>
    </recommendedName>
</protein>
<reference evidence="6" key="2">
    <citation type="submission" date="2022-05" db="EMBL/GenBank/DDBJ databases">
        <authorList>
            <person name="Kim J.-S."/>
            <person name="Lee K."/>
            <person name="Suh M."/>
            <person name="Eom M."/>
            <person name="Kim J.-S."/>
            <person name="Kim D.-S."/>
            <person name="Ko S.-H."/>
            <person name="Shin Y."/>
            <person name="Lee J.-S."/>
        </authorList>
    </citation>
    <scope>NUCLEOTIDE SEQUENCE</scope>
    <source>
        <strain evidence="6">N237</strain>
    </source>
</reference>
<dbReference type="HAMAP" id="MF_00213">
    <property type="entry name" value="HypA_HybF"/>
    <property type="match status" value="1"/>
</dbReference>
<comment type="similarity">
    <text evidence="1 5">Belongs to the HypA/HybF family.</text>
</comment>
<feature type="binding site" evidence="5">
    <location>
        <position position="88"/>
    </location>
    <ligand>
        <name>Zn(2+)</name>
        <dbReference type="ChEBI" id="CHEBI:29105"/>
    </ligand>
</feature>
<feature type="binding site" evidence="5">
    <location>
        <position position="70"/>
    </location>
    <ligand>
        <name>Zn(2+)</name>
        <dbReference type="ChEBI" id="CHEBI:29105"/>
    </ligand>
</feature>
<dbReference type="PROSITE" id="PS01249">
    <property type="entry name" value="HYPA"/>
    <property type="match status" value="1"/>
</dbReference>
<keyword evidence="3 5" id="KW-0479">Metal-binding</keyword>
<comment type="function">
    <text evidence="5">Involved in the maturation of [NiFe] hydrogenases. Required for nickel insertion into the metal center of the hydrogenase.</text>
</comment>
<gene>
    <name evidence="5" type="primary">hypA</name>
    <name evidence="6" type="ORF">M6D93_05615</name>
</gene>
<evidence type="ECO:0000256" key="3">
    <source>
        <dbReference type="ARBA" id="ARBA00022723"/>
    </source>
</evidence>
<keyword evidence="7" id="KW-1185">Reference proteome</keyword>
<name>A0ABY4R380_9ACTN</name>
<evidence type="ECO:0000256" key="2">
    <source>
        <dbReference type="ARBA" id="ARBA00022596"/>
    </source>
</evidence>
<keyword evidence="4 5" id="KW-0862">Zinc</keyword>